<dbReference type="PROSITE" id="PS50043">
    <property type="entry name" value="HTH_LUXR_2"/>
    <property type="match status" value="1"/>
</dbReference>
<proteinExistence type="predicted"/>
<gene>
    <name evidence="4" type="ORF">ABT211_42960</name>
</gene>
<dbReference type="CDD" id="cd06170">
    <property type="entry name" value="LuxR_C_like"/>
    <property type="match status" value="1"/>
</dbReference>
<dbReference type="PRINTS" id="PR00038">
    <property type="entry name" value="HTHLUXR"/>
</dbReference>
<keyword evidence="5" id="KW-1185">Reference proteome</keyword>
<dbReference type="InterPro" id="IPR027417">
    <property type="entry name" value="P-loop_NTPase"/>
</dbReference>
<dbReference type="EMBL" id="JBEOZM010000039">
    <property type="protein sequence ID" value="MER6273969.1"/>
    <property type="molecule type" value="Genomic_DNA"/>
</dbReference>
<comment type="caution">
    <text evidence="4">The sequence shown here is derived from an EMBL/GenBank/DDBJ whole genome shotgun (WGS) entry which is preliminary data.</text>
</comment>
<dbReference type="InterPro" id="IPR000792">
    <property type="entry name" value="Tscrpt_reg_LuxR_C"/>
</dbReference>
<evidence type="ECO:0000256" key="1">
    <source>
        <dbReference type="ARBA" id="ARBA00022741"/>
    </source>
</evidence>
<name>A0ABV1TVA6_9ACTN</name>
<keyword evidence="1" id="KW-0547">Nucleotide-binding</keyword>
<evidence type="ECO:0000256" key="2">
    <source>
        <dbReference type="ARBA" id="ARBA00022840"/>
    </source>
</evidence>
<dbReference type="Pfam" id="PF00196">
    <property type="entry name" value="GerE"/>
    <property type="match status" value="1"/>
</dbReference>
<feature type="domain" description="HTH luxR-type" evidence="3">
    <location>
        <begin position="851"/>
        <end position="916"/>
    </location>
</feature>
<evidence type="ECO:0000313" key="4">
    <source>
        <dbReference type="EMBL" id="MER6273969.1"/>
    </source>
</evidence>
<dbReference type="InterPro" id="IPR036388">
    <property type="entry name" value="WH-like_DNA-bd_sf"/>
</dbReference>
<dbReference type="Pfam" id="PF13191">
    <property type="entry name" value="AAA_16"/>
    <property type="match status" value="1"/>
</dbReference>
<dbReference type="Proteomes" id="UP001490365">
    <property type="component" value="Unassembled WGS sequence"/>
</dbReference>
<accession>A0ABV1TVA6</accession>
<reference evidence="4 5" key="1">
    <citation type="submission" date="2024-06" db="EMBL/GenBank/DDBJ databases">
        <title>The Natural Products Discovery Center: Release of the First 8490 Sequenced Strains for Exploring Actinobacteria Biosynthetic Diversity.</title>
        <authorList>
            <person name="Kalkreuter E."/>
            <person name="Kautsar S.A."/>
            <person name="Yang D."/>
            <person name="Bader C.D."/>
            <person name="Teijaro C.N."/>
            <person name="Fluegel L."/>
            <person name="Davis C.M."/>
            <person name="Simpson J.R."/>
            <person name="Lauterbach L."/>
            <person name="Steele A.D."/>
            <person name="Gui C."/>
            <person name="Meng S."/>
            <person name="Li G."/>
            <person name="Viehrig K."/>
            <person name="Ye F."/>
            <person name="Su P."/>
            <person name="Kiefer A.F."/>
            <person name="Nichols A."/>
            <person name="Cepeda A.J."/>
            <person name="Yan W."/>
            <person name="Fan B."/>
            <person name="Jiang Y."/>
            <person name="Adhikari A."/>
            <person name="Zheng C.-J."/>
            <person name="Schuster L."/>
            <person name="Cowan T.M."/>
            <person name="Smanski M.J."/>
            <person name="Chevrette M.G."/>
            <person name="De Carvalho L.P.S."/>
            <person name="Shen B."/>
        </authorList>
    </citation>
    <scope>NUCLEOTIDE SEQUENCE [LARGE SCALE GENOMIC DNA]</scope>
    <source>
        <strain evidence="4 5">NPDC001694</strain>
    </source>
</reference>
<evidence type="ECO:0000259" key="3">
    <source>
        <dbReference type="PROSITE" id="PS50043"/>
    </source>
</evidence>
<sequence length="918" mass="97563">MDELFGRDEERGRLTAALDDARRGMSGVLVLRGGPGSGKSALLDHLSTAAAADFEIMRFDAVESEAELGFAALHQLLRPHLSQLPELPDPQRAALRQVFGLQERTTPPDRFLVALATLGLVAARADDRPLLCLVDDAHWLDEESAAVLAFVARRLLAEAVTMVLATRDHPDRVDHLAGLPELAVTGLAPDAAGRLLESAVSGALDPGVRDRIVASTGGNPLALVEAARELRADQLGGETPLPEPIPLGRALERVYLREARALPPRTRTLLLASAADPTGDPNVLWRAGPRLGFDAGAAAAAEERDLVAIRETVRFRHPLIRSAVYHGAPLAERARVHAVLAEVAADLGEADLRAWHLAAAATDPDDAVAAELDQAAARSRERGDWTGSSSLLARSAALTSGPAARGRRLLAAAEASAVAGSPGRAQALLDEAAAHRADRRHNGLVQRVQARVHRLTGAPAAATRALLTAARELGPVDIRLARDLLVEALVQAQISGSLAPEGATRRDVAETVRALPLPAGTSVTTGDVVLEADTALHLEGLAAAGPRLREAVAAVRRVEPTAPELFQLLAAACSHATLLGDDVTLHELAWRLHAEAGRQGAAIPMALALSHAALSELIAGRLDESERLFDQRAALAEARGAQQHLGALLIAAWRGRFEQAHALAEAVREHTARTGQGYQLVFLGYARCVAELSRGRYEEAYLSLAGQIGDTCQAKFALADLVEAATRSGRADEALGLLELLTRLADRTPVPGLLGDLARARALTTADPSAAEKLYVQAVQHHEDARGPLRRARSHQLYGEWLRRERRTRDARHQLRTAHGLFDAMGAQGFAARTAQELSAAGDPLPAGAPAPKGGEGLTPQEARVARLAAGGATNGEIAAQLFLSVHTVDYHLRKVFRKLGVHSRRELTTHRDRLTSG</sequence>
<dbReference type="RefSeq" id="WP_351962203.1">
    <property type="nucleotide sequence ID" value="NZ_JBEOZM010000039.1"/>
</dbReference>
<dbReference type="InterPro" id="IPR041664">
    <property type="entry name" value="AAA_16"/>
</dbReference>
<dbReference type="SUPFAM" id="SSF46894">
    <property type="entry name" value="C-terminal effector domain of the bipartite response regulators"/>
    <property type="match status" value="1"/>
</dbReference>
<dbReference type="PANTHER" id="PTHR16305">
    <property type="entry name" value="TESTICULAR SOLUBLE ADENYLYL CYCLASE"/>
    <property type="match status" value="1"/>
</dbReference>
<protein>
    <submittedName>
        <fullName evidence="4">AAA family ATPase</fullName>
    </submittedName>
</protein>
<evidence type="ECO:0000313" key="5">
    <source>
        <dbReference type="Proteomes" id="UP001490365"/>
    </source>
</evidence>
<dbReference type="InterPro" id="IPR016032">
    <property type="entry name" value="Sig_transdc_resp-reg_C-effctor"/>
</dbReference>
<dbReference type="Gene3D" id="1.10.10.10">
    <property type="entry name" value="Winged helix-like DNA-binding domain superfamily/Winged helix DNA-binding domain"/>
    <property type="match status" value="1"/>
</dbReference>
<dbReference type="PANTHER" id="PTHR16305:SF35">
    <property type="entry name" value="TRANSCRIPTIONAL ACTIVATOR DOMAIN"/>
    <property type="match status" value="1"/>
</dbReference>
<keyword evidence="2" id="KW-0067">ATP-binding</keyword>
<dbReference type="SUPFAM" id="SSF52540">
    <property type="entry name" value="P-loop containing nucleoside triphosphate hydrolases"/>
    <property type="match status" value="1"/>
</dbReference>
<dbReference type="SMART" id="SM00421">
    <property type="entry name" value="HTH_LUXR"/>
    <property type="match status" value="1"/>
</dbReference>
<organism evidence="4 5">
    <name type="scientific">Streptomyces sp. 900105755</name>
    <dbReference type="NCBI Taxonomy" id="3154389"/>
    <lineage>
        <taxon>Bacteria</taxon>
        <taxon>Bacillati</taxon>
        <taxon>Actinomycetota</taxon>
        <taxon>Actinomycetes</taxon>
        <taxon>Kitasatosporales</taxon>
        <taxon>Streptomycetaceae</taxon>
        <taxon>Streptomyces</taxon>
    </lineage>
</organism>